<evidence type="ECO:0000313" key="2">
    <source>
        <dbReference type="Proteomes" id="UP000559256"/>
    </source>
</evidence>
<organism evidence="1 2">
    <name type="scientific">Tetrapyrgos nigripes</name>
    <dbReference type="NCBI Taxonomy" id="182062"/>
    <lineage>
        <taxon>Eukaryota</taxon>
        <taxon>Fungi</taxon>
        <taxon>Dikarya</taxon>
        <taxon>Basidiomycota</taxon>
        <taxon>Agaricomycotina</taxon>
        <taxon>Agaricomycetes</taxon>
        <taxon>Agaricomycetidae</taxon>
        <taxon>Agaricales</taxon>
        <taxon>Marasmiineae</taxon>
        <taxon>Marasmiaceae</taxon>
        <taxon>Tetrapyrgos</taxon>
    </lineage>
</organism>
<dbReference type="InterPro" id="IPR023213">
    <property type="entry name" value="CAT-like_dom_sf"/>
</dbReference>
<dbReference type="OrthoDB" id="3252971at2759"/>
<protein>
    <submittedName>
        <fullName evidence="1">Uncharacterized protein</fullName>
    </submittedName>
</protein>
<dbReference type="Gene3D" id="3.30.559.10">
    <property type="entry name" value="Chloramphenicol acetyltransferase-like domain"/>
    <property type="match status" value="1"/>
</dbReference>
<gene>
    <name evidence="1" type="ORF">D9758_004508</name>
</gene>
<accession>A0A8H5LSS6</accession>
<reference evidence="1 2" key="1">
    <citation type="journal article" date="2020" name="ISME J.">
        <title>Uncovering the hidden diversity of litter-decomposition mechanisms in mushroom-forming fungi.</title>
        <authorList>
            <person name="Floudas D."/>
            <person name="Bentzer J."/>
            <person name="Ahren D."/>
            <person name="Johansson T."/>
            <person name="Persson P."/>
            <person name="Tunlid A."/>
        </authorList>
    </citation>
    <scope>NUCLEOTIDE SEQUENCE [LARGE SCALE GENOMIC DNA]</scope>
    <source>
        <strain evidence="1 2">CBS 291.85</strain>
    </source>
</reference>
<comment type="caution">
    <text evidence="1">The sequence shown here is derived from an EMBL/GenBank/DDBJ whole genome shotgun (WGS) entry which is preliminary data.</text>
</comment>
<dbReference type="AlphaFoldDB" id="A0A8H5LSS6"/>
<dbReference type="Proteomes" id="UP000559256">
    <property type="component" value="Unassembled WGS sequence"/>
</dbReference>
<evidence type="ECO:0000313" key="1">
    <source>
        <dbReference type="EMBL" id="KAF5368049.1"/>
    </source>
</evidence>
<proteinExistence type="predicted"/>
<dbReference type="EMBL" id="JAACJM010000017">
    <property type="protein sequence ID" value="KAF5368049.1"/>
    <property type="molecule type" value="Genomic_DNA"/>
</dbReference>
<name>A0A8H5LSS6_9AGAR</name>
<keyword evidence="2" id="KW-1185">Reference proteome</keyword>
<sequence length="577" mass="64030">MAATVEQGSASLLQQVALPHSHLEFRLSPDRTQYIRRVHGRERFSAIFSQYSEGSMHQSGNAHLLFKEPISREKMYTHARAAWMKLRFHAPWIAYRCSLITDDPEPNSYLFSYDIIGRNSKLTANGLKTLEAWADESIVMREQPCSFAEWEMEMKEKFWYPSEGHFGSELHIARGVDDKDWFTTFCAPHWSGDARATFSVCDAFLKLLTKEVQASNKANAPQTSLPWGEEISRLTPSSTVLLPDAGKEVVLNPDPSTKIVFERKPFPSQSTPISVDQTSLKGDSLLEKIILSPSETQAISLACKKIKCSLTVLLNSVLLLADVERALRTLHTESLIQNSPSVSTLIGENWLKSEVFCIPGNPVDMRAFIWPRDQAAHGQCTSGGIVNLMVPSYHSMDAIRKCLSFKDGKVHRTWYDNPTAFWGELLPDTGRLLKAGAKQPPSAYHLSASLADRLAPVVGSPGSESLYVQPVGIIPSSIGSMERLGLYSDFSPLAQKQKIGTNAEPPFLMPEMSVGVRSHNTSVTVISIWEYNGSMVVNVQASKRHQTAEGWEIFVQAVRGGLKHIVEGVLAQGQAML</sequence>